<protein>
    <recommendedName>
        <fullName evidence="9">Glycosyltransferase RgtA/B/C/D-like domain-containing protein</fullName>
    </recommendedName>
</protein>
<evidence type="ECO:0000256" key="5">
    <source>
        <dbReference type="ARBA" id="ARBA00022692"/>
    </source>
</evidence>
<dbReference type="Proteomes" id="UP001245370">
    <property type="component" value="Unassembled WGS sequence"/>
</dbReference>
<keyword evidence="7 8" id="KW-0472">Membrane</keyword>
<evidence type="ECO:0000256" key="3">
    <source>
        <dbReference type="ARBA" id="ARBA00022676"/>
    </source>
</evidence>
<comment type="subcellular location">
    <subcellularLocation>
        <location evidence="1">Cell membrane</location>
        <topology evidence="1">Multi-pass membrane protein</topology>
    </subcellularLocation>
</comment>
<dbReference type="RefSeq" id="WP_281807465.1">
    <property type="nucleotide sequence ID" value="NZ_BSDO01000002.1"/>
</dbReference>
<feature type="transmembrane region" description="Helical" evidence="8">
    <location>
        <begin position="299"/>
        <end position="319"/>
    </location>
</feature>
<dbReference type="InterPro" id="IPR050297">
    <property type="entry name" value="LipidA_mod_glycosyltrf_83"/>
</dbReference>
<feature type="transmembrane region" description="Helical" evidence="8">
    <location>
        <begin position="101"/>
        <end position="120"/>
    </location>
</feature>
<dbReference type="GeneID" id="95762952"/>
<gene>
    <name evidence="10" type="ORF">GGQ86_000165</name>
</gene>
<comment type="caution">
    <text evidence="10">The sequence shown here is derived from an EMBL/GenBank/DDBJ whole genome shotgun (WGS) entry which is preliminary data.</text>
</comment>
<evidence type="ECO:0000259" key="9">
    <source>
        <dbReference type="Pfam" id="PF13231"/>
    </source>
</evidence>
<evidence type="ECO:0000256" key="8">
    <source>
        <dbReference type="SAM" id="Phobius"/>
    </source>
</evidence>
<evidence type="ECO:0000256" key="1">
    <source>
        <dbReference type="ARBA" id="ARBA00004651"/>
    </source>
</evidence>
<dbReference type="EMBL" id="JAVDPY010000001">
    <property type="protein sequence ID" value="MDR6331718.1"/>
    <property type="molecule type" value="Genomic_DNA"/>
</dbReference>
<evidence type="ECO:0000256" key="6">
    <source>
        <dbReference type="ARBA" id="ARBA00022989"/>
    </source>
</evidence>
<evidence type="ECO:0000256" key="7">
    <source>
        <dbReference type="ARBA" id="ARBA00023136"/>
    </source>
</evidence>
<keyword evidence="6 8" id="KW-1133">Transmembrane helix</keyword>
<accession>A0ABU1KA55</accession>
<keyword evidence="4" id="KW-0808">Transferase</keyword>
<dbReference type="PANTHER" id="PTHR33908:SF11">
    <property type="entry name" value="MEMBRANE PROTEIN"/>
    <property type="match status" value="1"/>
</dbReference>
<proteinExistence type="predicted"/>
<feature type="transmembrane region" description="Helical" evidence="8">
    <location>
        <begin position="27"/>
        <end position="47"/>
    </location>
</feature>
<feature type="transmembrane region" description="Helical" evidence="8">
    <location>
        <begin position="219"/>
        <end position="240"/>
    </location>
</feature>
<feature type="transmembrane region" description="Helical" evidence="8">
    <location>
        <begin position="260"/>
        <end position="287"/>
    </location>
</feature>
<evidence type="ECO:0000256" key="4">
    <source>
        <dbReference type="ARBA" id="ARBA00022679"/>
    </source>
</evidence>
<feature type="transmembrane region" description="Helical" evidence="8">
    <location>
        <begin position="126"/>
        <end position="147"/>
    </location>
</feature>
<dbReference type="PANTHER" id="PTHR33908">
    <property type="entry name" value="MANNOSYLTRANSFERASE YKCB-RELATED"/>
    <property type="match status" value="1"/>
</dbReference>
<keyword evidence="11" id="KW-1185">Reference proteome</keyword>
<feature type="transmembrane region" description="Helical" evidence="8">
    <location>
        <begin position="325"/>
        <end position="345"/>
    </location>
</feature>
<dbReference type="InterPro" id="IPR038731">
    <property type="entry name" value="RgtA/B/C-like"/>
</dbReference>
<organism evidence="10 11">
    <name type="scientific">Xanthobacter flavus</name>
    <dbReference type="NCBI Taxonomy" id="281"/>
    <lineage>
        <taxon>Bacteria</taxon>
        <taxon>Pseudomonadati</taxon>
        <taxon>Pseudomonadota</taxon>
        <taxon>Alphaproteobacteria</taxon>
        <taxon>Hyphomicrobiales</taxon>
        <taxon>Xanthobacteraceae</taxon>
        <taxon>Xanthobacter</taxon>
    </lineage>
</organism>
<reference evidence="10 11" key="1">
    <citation type="submission" date="2023-07" db="EMBL/GenBank/DDBJ databases">
        <title>Genomic Encyclopedia of Type Strains, Phase IV (KMG-IV): sequencing the most valuable type-strain genomes for metagenomic binning, comparative biology and taxonomic classification.</title>
        <authorList>
            <person name="Goeker M."/>
        </authorList>
    </citation>
    <scope>NUCLEOTIDE SEQUENCE [LARGE SCALE GENOMIC DNA]</scope>
    <source>
        <strain evidence="10 11">DSM 338</strain>
    </source>
</reference>
<keyword evidence="3" id="KW-0328">Glycosyltransferase</keyword>
<keyword evidence="5 8" id="KW-0812">Transmembrane</keyword>
<evidence type="ECO:0000313" key="11">
    <source>
        <dbReference type="Proteomes" id="UP001245370"/>
    </source>
</evidence>
<name>A0ABU1KA55_XANFL</name>
<feature type="transmembrane region" description="Helical" evidence="8">
    <location>
        <begin position="174"/>
        <end position="207"/>
    </location>
</feature>
<keyword evidence="2" id="KW-1003">Cell membrane</keyword>
<evidence type="ECO:0000313" key="10">
    <source>
        <dbReference type="EMBL" id="MDR6331718.1"/>
    </source>
</evidence>
<dbReference type="Pfam" id="PF13231">
    <property type="entry name" value="PMT_2"/>
    <property type="match status" value="1"/>
</dbReference>
<evidence type="ECO:0000256" key="2">
    <source>
        <dbReference type="ARBA" id="ARBA00022475"/>
    </source>
</evidence>
<sequence length="520" mass="54778">MSVSTPGLARPGVGDRPAGLGTLQERISPASALAAVLVFALAVRLLFAATTGLGNDESYTVVTSRIPALSYFDHPPMAWWLAHYSAVLFGSEAPLAVRAPFLLLSTLSTLLMYLLTARLFGRWAGVWAALLMACAPVLGLTSATWVLPDGPLIAFLLAGTLVVAHVLFDERAHPALWLLAGAFGGLALLSKYHGVFLFAGTFLFLLLCPRQRKWLATVWPYAGGVVALVLFSPVIAWNVGNGFASLAFQSARASAAGFHPLMALMVVGGIALFLTPWIWVGLVAAAVRALRARPVNPRALLLICLAAGPVLVFPVVAAWSGAKPFFHWAAPGYLMLFPLLGRATARRWAANAAIRGWTVWSAGFTAAGVAVIATVSLVPSLGTAFSATGGDPLRELATWSDLDAAIRRQGLTPGPYAFVVTPVWHMGGKVGYALGPSWPVACMGDDCRGFLMSDIQHGRKGADAVLVLDAAGANAQMNAMRRRFQSVESLGTVEIRHAGTAVALVVLATGHGYLGDASPR</sequence>
<feature type="transmembrane region" description="Helical" evidence="8">
    <location>
        <begin position="357"/>
        <end position="378"/>
    </location>
</feature>
<feature type="domain" description="Glycosyltransferase RgtA/B/C/D-like" evidence="9">
    <location>
        <begin position="73"/>
        <end position="237"/>
    </location>
</feature>